<gene>
    <name evidence="17" type="primary">PEX12</name>
    <name evidence="17" type="ORF">BG006_006696</name>
</gene>
<evidence type="ECO:0000256" key="3">
    <source>
        <dbReference type="ARBA" id="ARBA00008704"/>
    </source>
</evidence>
<dbReference type="PANTHER" id="PTHR12888">
    <property type="entry name" value="PEROXISOME ASSEMBLY PROTEIN 12 PEROXIN-12"/>
    <property type="match status" value="1"/>
</dbReference>
<evidence type="ECO:0000256" key="9">
    <source>
        <dbReference type="ARBA" id="ARBA00022833"/>
    </source>
</evidence>
<dbReference type="SMART" id="SM00184">
    <property type="entry name" value="RING"/>
    <property type="match status" value="1"/>
</dbReference>
<feature type="domain" description="RING-type" evidence="16">
    <location>
        <begin position="763"/>
        <end position="800"/>
    </location>
</feature>
<evidence type="ECO:0000313" key="18">
    <source>
        <dbReference type="Proteomes" id="UP000696485"/>
    </source>
</evidence>
<evidence type="ECO:0000313" key="17">
    <source>
        <dbReference type="EMBL" id="KAF9330356.1"/>
    </source>
</evidence>
<evidence type="ECO:0000256" key="11">
    <source>
        <dbReference type="ARBA" id="ARBA00022989"/>
    </source>
</evidence>
<evidence type="ECO:0000256" key="8">
    <source>
        <dbReference type="ARBA" id="ARBA00022771"/>
    </source>
</evidence>
<proteinExistence type="inferred from homology"/>
<dbReference type="Gene3D" id="3.80.10.10">
    <property type="entry name" value="Ribonuclease Inhibitor"/>
    <property type="match status" value="1"/>
</dbReference>
<organism evidence="17 18">
    <name type="scientific">Podila minutissima</name>
    <dbReference type="NCBI Taxonomy" id="64525"/>
    <lineage>
        <taxon>Eukaryota</taxon>
        <taxon>Fungi</taxon>
        <taxon>Fungi incertae sedis</taxon>
        <taxon>Mucoromycota</taxon>
        <taxon>Mortierellomycotina</taxon>
        <taxon>Mortierellomycetes</taxon>
        <taxon>Mortierellales</taxon>
        <taxon>Mortierellaceae</taxon>
        <taxon>Podila</taxon>
    </lineage>
</organism>
<dbReference type="SUPFAM" id="SSF52047">
    <property type="entry name" value="RNI-like"/>
    <property type="match status" value="1"/>
</dbReference>
<keyword evidence="7" id="KW-0479">Metal-binding</keyword>
<evidence type="ECO:0000256" key="1">
    <source>
        <dbReference type="ARBA" id="ARBA00004585"/>
    </source>
</evidence>
<comment type="subunit">
    <text evidence="15">Component of the PEX2-PEX10-PEX12 retrotranslocation channel, composed of PEX2, PEX10 and PEX12.</text>
</comment>
<dbReference type="GO" id="GO:0006513">
    <property type="term" value="P:protein monoubiquitination"/>
    <property type="evidence" value="ECO:0007669"/>
    <property type="project" value="TreeGrafter"/>
</dbReference>
<dbReference type="GO" id="GO:0008270">
    <property type="term" value="F:zinc ion binding"/>
    <property type="evidence" value="ECO:0007669"/>
    <property type="project" value="UniProtKB-KW"/>
</dbReference>
<dbReference type="GO" id="GO:0004842">
    <property type="term" value="F:ubiquitin-protein transferase activity"/>
    <property type="evidence" value="ECO:0007669"/>
    <property type="project" value="TreeGrafter"/>
</dbReference>
<comment type="subcellular location">
    <subcellularLocation>
        <location evidence="1">Peroxisome membrane</location>
        <topology evidence="1">Multi-pass membrane protein</topology>
    </subcellularLocation>
</comment>
<keyword evidence="6" id="KW-0812">Transmembrane</keyword>
<evidence type="ECO:0000256" key="6">
    <source>
        <dbReference type="ARBA" id="ARBA00022692"/>
    </source>
</evidence>
<keyword evidence="18" id="KW-1185">Reference proteome</keyword>
<keyword evidence="13" id="KW-0576">Peroxisome</keyword>
<dbReference type="Pfam" id="PF04757">
    <property type="entry name" value="Pex2_Pex12"/>
    <property type="match status" value="1"/>
</dbReference>
<dbReference type="SUPFAM" id="SSF57850">
    <property type="entry name" value="RING/U-box"/>
    <property type="match status" value="1"/>
</dbReference>
<evidence type="ECO:0000256" key="15">
    <source>
        <dbReference type="ARBA" id="ARBA00034505"/>
    </source>
</evidence>
<reference evidence="17" key="1">
    <citation type="journal article" date="2020" name="Fungal Divers.">
        <title>Resolving the Mortierellaceae phylogeny through synthesis of multi-gene phylogenetics and phylogenomics.</title>
        <authorList>
            <person name="Vandepol N."/>
            <person name="Liber J."/>
            <person name="Desiro A."/>
            <person name="Na H."/>
            <person name="Kennedy M."/>
            <person name="Barry K."/>
            <person name="Grigoriev I.V."/>
            <person name="Miller A.N."/>
            <person name="O'Donnell K."/>
            <person name="Stajich J.E."/>
            <person name="Bonito G."/>
        </authorList>
    </citation>
    <scope>NUCLEOTIDE SEQUENCE</scope>
    <source>
        <strain evidence="17">NVP1</strain>
    </source>
</reference>
<keyword evidence="5" id="KW-0813">Transport</keyword>
<dbReference type="InterPro" id="IPR001841">
    <property type="entry name" value="Znf_RING"/>
</dbReference>
<dbReference type="GO" id="GO:0005778">
    <property type="term" value="C:peroxisomal membrane"/>
    <property type="evidence" value="ECO:0007669"/>
    <property type="project" value="UniProtKB-SubCell"/>
</dbReference>
<keyword evidence="8" id="KW-0863">Zinc-finger</keyword>
<dbReference type="InterPro" id="IPR006845">
    <property type="entry name" value="Pex_N"/>
</dbReference>
<dbReference type="Gene3D" id="3.30.40.10">
    <property type="entry name" value="Zinc/RING finger domain, C3HC4 (zinc finger)"/>
    <property type="match status" value="1"/>
</dbReference>
<evidence type="ECO:0000256" key="13">
    <source>
        <dbReference type="ARBA" id="ARBA00023140"/>
    </source>
</evidence>
<comment type="caution">
    <text evidence="17">The sequence shown here is derived from an EMBL/GenBank/DDBJ whole genome shotgun (WGS) entry which is preliminary data.</text>
</comment>
<dbReference type="InterPro" id="IPR032675">
    <property type="entry name" value="LRR_dom_sf"/>
</dbReference>
<evidence type="ECO:0000256" key="2">
    <source>
        <dbReference type="ARBA" id="ARBA00004906"/>
    </source>
</evidence>
<dbReference type="InterPro" id="IPR017375">
    <property type="entry name" value="PEX12"/>
</dbReference>
<evidence type="ECO:0000256" key="5">
    <source>
        <dbReference type="ARBA" id="ARBA00022448"/>
    </source>
</evidence>
<evidence type="ECO:0000256" key="7">
    <source>
        <dbReference type="ARBA" id="ARBA00022723"/>
    </source>
</evidence>
<name>A0A9P5SKT5_9FUNG</name>
<keyword evidence="10" id="KW-0653">Protein transport</keyword>
<dbReference type="Proteomes" id="UP000696485">
    <property type="component" value="Unassembled WGS sequence"/>
</dbReference>
<evidence type="ECO:0000256" key="14">
    <source>
        <dbReference type="ARBA" id="ARBA00029692"/>
    </source>
</evidence>
<dbReference type="GO" id="GO:0016562">
    <property type="term" value="P:protein import into peroxisome matrix, receptor recycling"/>
    <property type="evidence" value="ECO:0007669"/>
    <property type="project" value="UniProtKB-ARBA"/>
</dbReference>
<comment type="similarity">
    <text evidence="3">Belongs to the pex2/pex10/pex12 family.</text>
</comment>
<dbReference type="InterPro" id="IPR013083">
    <property type="entry name" value="Znf_RING/FYVE/PHD"/>
</dbReference>
<dbReference type="AlphaFoldDB" id="A0A9P5SKT5"/>
<comment type="pathway">
    <text evidence="2">Protein modification; protein ubiquitination.</text>
</comment>
<dbReference type="GO" id="GO:1990429">
    <property type="term" value="C:peroxisomal importomer complex"/>
    <property type="evidence" value="ECO:0007669"/>
    <property type="project" value="TreeGrafter"/>
</dbReference>
<evidence type="ECO:0000256" key="12">
    <source>
        <dbReference type="ARBA" id="ARBA00023136"/>
    </source>
</evidence>
<evidence type="ECO:0000256" key="4">
    <source>
        <dbReference type="ARBA" id="ARBA00018980"/>
    </source>
</evidence>
<evidence type="ECO:0000259" key="16">
    <source>
        <dbReference type="SMART" id="SM00184"/>
    </source>
</evidence>
<dbReference type="PANTHER" id="PTHR12888:SF0">
    <property type="entry name" value="PEROXISOME ASSEMBLY PROTEIN 12"/>
    <property type="match status" value="1"/>
</dbReference>
<dbReference type="EMBL" id="JAAAUY010000403">
    <property type="protein sequence ID" value="KAF9330356.1"/>
    <property type="molecule type" value="Genomic_DNA"/>
</dbReference>
<evidence type="ECO:0000256" key="10">
    <source>
        <dbReference type="ARBA" id="ARBA00022927"/>
    </source>
</evidence>
<keyword evidence="17" id="KW-0436">Ligase</keyword>
<dbReference type="GO" id="GO:0016874">
    <property type="term" value="F:ligase activity"/>
    <property type="evidence" value="ECO:0007669"/>
    <property type="project" value="UniProtKB-KW"/>
</dbReference>
<accession>A0A9P5SKT5</accession>
<keyword evidence="9" id="KW-0862">Zinc</keyword>
<protein>
    <recommendedName>
        <fullName evidence="4">Peroxisome assembly protein 12</fullName>
    </recommendedName>
    <alternativeName>
        <fullName evidence="14">Peroxin-12</fullName>
    </alternativeName>
</protein>
<sequence>MDNPLNLPEIVYYVGRFISLWEPVKNRAGQYNFHPKDLIACIKVNKTWQSTLTPFLWTVHHDSWMEDWDIPQDLIATHGRYIRYLSLSWDRPLVTFQSTTRLRELELSNTNLGLTTHLNNPDLTELSLDHLNSPTAPTVDQPLVSLTNLHLDCDWYQSPGLVQLLPVCPNLEVLTFSVNSHCPAAEIAYMLKKHCPKLKTLKGIQDFDIFDPEMMMTDIQFVTLIQSTCRLVHFDMSINNLTISICQALLGLHASWLETVHLILGGYSSDTFDNINKILSSCPNLTSFAISSEVEECPAMAALGMFAEPWNCAKLNTFKVSGLRFSDEEAAVDTPNNLREVNPADQIAEDDSVIWGYVLEKELRRQQFREALAMNGWILDCAPRYRTNHSHSFQSHVLAHTIFGRCSALPGMQAVHLNDFEYVRTIMEFMSNLGGGAQADRPSLFELIAQDKMREMLEPALRYVIAVYAQRYPRYLIRIVNRYEEFYAVLMFFIERHYLREYGASFAENFYGLKRVRAPRVVKPSKSSSIDDESVAAAAAASAAMPSSIGSKKLNNRDIRKSLLFLIGLPYVKCKLDEYYEKISGGEAARLFGDEFTQEEEDLTGQPLLVRSKAVAIKVFKKGYPYVNALYHLSILAHYIGYLYNKTPFYSPWLRLIGIEVKRMSAADYREIQQKAKSAPRRPASSLRESIQNNVLSLLSGSLDFLKVLLPMSIFFFKFLEWWYQSDYYRKASTAGDTAEVPPPARIKPHPEGLPLPRAANICPICLKSITNPTALSSGYVYCYPCAYKQVEDHGRCPVTLMSCKTDELRKLYNDAGM</sequence>
<dbReference type="CDD" id="cd16451">
    <property type="entry name" value="mRING_PEX12"/>
    <property type="match status" value="1"/>
</dbReference>
<keyword evidence="12" id="KW-0472">Membrane</keyword>
<keyword evidence="11" id="KW-1133">Transmembrane helix</keyword>